<proteinExistence type="predicted"/>
<dbReference type="Proteomes" id="UP000664122">
    <property type="component" value="Unassembled WGS sequence"/>
</dbReference>
<evidence type="ECO:0000313" key="1">
    <source>
        <dbReference type="EMBL" id="MBO0664263.1"/>
    </source>
</evidence>
<accession>A0A939JTQ9</accession>
<dbReference type="AlphaFoldDB" id="A0A939JTQ9"/>
<comment type="caution">
    <text evidence="1">The sequence shown here is derived from an EMBL/GenBank/DDBJ whole genome shotgun (WGS) entry which is preliminary data.</text>
</comment>
<name>A0A939JTQ9_9HYPH</name>
<dbReference type="RefSeq" id="WP_207259183.1">
    <property type="nucleotide sequence ID" value="NZ_JAFMPP010000019.1"/>
</dbReference>
<dbReference type="EMBL" id="JAFMPP010000019">
    <property type="protein sequence ID" value="MBO0664263.1"/>
    <property type="molecule type" value="Genomic_DNA"/>
</dbReference>
<organism evidence="1 2">
    <name type="scientific">Jiella flava</name>
    <dbReference type="NCBI Taxonomy" id="2816857"/>
    <lineage>
        <taxon>Bacteria</taxon>
        <taxon>Pseudomonadati</taxon>
        <taxon>Pseudomonadota</taxon>
        <taxon>Alphaproteobacteria</taxon>
        <taxon>Hyphomicrobiales</taxon>
        <taxon>Aurantimonadaceae</taxon>
        <taxon>Jiella</taxon>
    </lineage>
</organism>
<evidence type="ECO:0000313" key="2">
    <source>
        <dbReference type="Proteomes" id="UP000664122"/>
    </source>
</evidence>
<reference evidence="1" key="1">
    <citation type="submission" date="2021-03" db="EMBL/GenBank/DDBJ databases">
        <title>Whole genome sequence of Jiella sp. CQZ9-1.</title>
        <authorList>
            <person name="Tuo L."/>
        </authorList>
    </citation>
    <scope>NUCLEOTIDE SEQUENCE</scope>
    <source>
        <strain evidence="1">CQZ9-1</strain>
    </source>
</reference>
<protein>
    <recommendedName>
        <fullName evidence="3">LPS-assembly lipoprotein</fullName>
    </recommendedName>
</protein>
<gene>
    <name evidence="1" type="ORF">J1C48_16910</name>
</gene>
<sequence>MSSSDRALRPALSQRRPARTLLLAAGALMAGAALLLAGCRAGPLYGTYGVATVDFGSTQSRLPYTGRIAITEADTRTDQLVRNELLFRLNRGTPVTNPLYEVKLAVTGKARGTIVQSEGVSRSVIYIETATYQVVRLADRVVVASGTRSVTVPYDQTIQLYQSQRALKNARKEASTELAGSLELAIATALSKSAG</sequence>
<dbReference type="Gene3D" id="3.30.160.150">
    <property type="entry name" value="Lipoprotein like domain"/>
    <property type="match status" value="1"/>
</dbReference>
<keyword evidence="2" id="KW-1185">Reference proteome</keyword>
<evidence type="ECO:0008006" key="3">
    <source>
        <dbReference type="Google" id="ProtNLM"/>
    </source>
</evidence>